<evidence type="ECO:0000313" key="1">
    <source>
        <dbReference type="EMBL" id="GAA3657300.1"/>
    </source>
</evidence>
<gene>
    <name evidence="1" type="ORF">GCM10022224_020560</name>
</gene>
<name>A0ABP7BD91_9ACTN</name>
<dbReference type="Proteomes" id="UP001500902">
    <property type="component" value="Unassembled WGS sequence"/>
</dbReference>
<comment type="caution">
    <text evidence="1">The sequence shown here is derived from an EMBL/GenBank/DDBJ whole genome shotgun (WGS) entry which is preliminary data.</text>
</comment>
<evidence type="ECO:0008006" key="3">
    <source>
        <dbReference type="Google" id="ProtNLM"/>
    </source>
</evidence>
<sequence>MSADITAISLHAEILHADACALAACAERLRAVEAALGEGGSAPTWLRASVEYHVGACAAAAADLETAARRLRRYADQAKP</sequence>
<dbReference type="EMBL" id="BAAAZP010000034">
    <property type="protein sequence ID" value="GAA3657300.1"/>
    <property type="molecule type" value="Genomic_DNA"/>
</dbReference>
<protein>
    <recommendedName>
        <fullName evidence="3">Excreted virulence factor EspC, type VII ESX diderm</fullName>
    </recommendedName>
</protein>
<reference evidence="2" key="1">
    <citation type="journal article" date="2019" name="Int. J. Syst. Evol. Microbiol.">
        <title>The Global Catalogue of Microorganisms (GCM) 10K type strain sequencing project: providing services to taxonomists for standard genome sequencing and annotation.</title>
        <authorList>
            <consortium name="The Broad Institute Genomics Platform"/>
            <consortium name="The Broad Institute Genome Sequencing Center for Infectious Disease"/>
            <person name="Wu L."/>
            <person name="Ma J."/>
        </authorList>
    </citation>
    <scope>NUCLEOTIDE SEQUENCE [LARGE SCALE GENOMIC DNA]</scope>
    <source>
        <strain evidence="2">JCM 16904</strain>
    </source>
</reference>
<proteinExistence type="predicted"/>
<keyword evidence="2" id="KW-1185">Reference proteome</keyword>
<dbReference type="RefSeq" id="WP_344875411.1">
    <property type="nucleotide sequence ID" value="NZ_BAAAZP010000034.1"/>
</dbReference>
<organism evidence="1 2">
    <name type="scientific">Nonomuraea antimicrobica</name>
    <dbReference type="NCBI Taxonomy" id="561173"/>
    <lineage>
        <taxon>Bacteria</taxon>
        <taxon>Bacillati</taxon>
        <taxon>Actinomycetota</taxon>
        <taxon>Actinomycetes</taxon>
        <taxon>Streptosporangiales</taxon>
        <taxon>Streptosporangiaceae</taxon>
        <taxon>Nonomuraea</taxon>
    </lineage>
</organism>
<evidence type="ECO:0000313" key="2">
    <source>
        <dbReference type="Proteomes" id="UP001500902"/>
    </source>
</evidence>
<accession>A0ABP7BD91</accession>